<evidence type="ECO:0000256" key="1">
    <source>
        <dbReference type="ARBA" id="ARBA00004496"/>
    </source>
</evidence>
<feature type="region of interest" description="Disordered" evidence="16">
    <location>
        <begin position="1"/>
        <end position="32"/>
    </location>
</feature>
<dbReference type="GO" id="GO:0000428">
    <property type="term" value="C:DNA-directed RNA polymerase complex"/>
    <property type="evidence" value="ECO:0007669"/>
    <property type="project" value="UniProtKB-KW"/>
</dbReference>
<evidence type="ECO:0000256" key="16">
    <source>
        <dbReference type="SAM" id="MobiDB-lite"/>
    </source>
</evidence>
<evidence type="ECO:0000256" key="10">
    <source>
        <dbReference type="ARBA" id="ARBA00023163"/>
    </source>
</evidence>
<dbReference type="Gene3D" id="2.40.40.20">
    <property type="match status" value="1"/>
</dbReference>
<dbReference type="SMART" id="SM00663">
    <property type="entry name" value="RPOLA_N"/>
    <property type="match status" value="1"/>
</dbReference>
<protein>
    <recommendedName>
        <fullName evidence="2">DNA-directed RNA polymerase</fullName>
        <ecNumber evidence="2">2.7.7.6</ecNumber>
    </recommendedName>
    <alternativeName>
        <fullName evidence="14">GID complex catalytic subunit 2</fullName>
    </alternativeName>
    <alternativeName>
        <fullName evidence="13">Glucose-induced degradation protein 2</fullName>
    </alternativeName>
</protein>
<dbReference type="InterPro" id="IPR027370">
    <property type="entry name" value="Znf-RING_euk"/>
</dbReference>
<organism evidence="19 20">
    <name type="scientific">Clathrus columnatus</name>
    <dbReference type="NCBI Taxonomy" id="1419009"/>
    <lineage>
        <taxon>Eukaryota</taxon>
        <taxon>Fungi</taxon>
        <taxon>Dikarya</taxon>
        <taxon>Basidiomycota</taxon>
        <taxon>Agaricomycotina</taxon>
        <taxon>Agaricomycetes</taxon>
        <taxon>Phallomycetidae</taxon>
        <taxon>Phallales</taxon>
        <taxon>Clathraceae</taxon>
        <taxon>Clathrus</taxon>
    </lineage>
</organism>
<dbReference type="GO" id="GO:0005737">
    <property type="term" value="C:cytoplasm"/>
    <property type="evidence" value="ECO:0007669"/>
    <property type="project" value="UniProtKB-SubCell"/>
</dbReference>
<sequence length="495" mass="55632">MDASLKELSKLEKSQVYPSAGDSSSSTHRTVSDTLESLLDSLQSLKQRVVTESNPQVLRELPDLVESKKKEVDERQKEVHASLGKLGKAIDKETGVDIPFQLREQLVEMHRILNALEAEDINPALEWVNNNRQFLSSRSSPLEFHLHRSHYLRLLFSPTHPSSLTALEYIKSISPTLYSAHANEIHKLVTCMIYLPPSRLALSPYAEFINPNIHVEVGLEFVQEYCANLGLSKQLPLRIVGDIGGGGALSRIEKGRKVMRERKSEWSQTNELPIEIPLPVENRYHSIFACPVSKEQSTETNPPMMMGCGHVVNKDSLDKLRKSAGRVKCPYCPVESFASTFQFFKNDLTFQDILQIALAAPGTLYNSSLANFIERQLNLKIVNCRIASLTVGRDPLGTKAATMLSGLGTRIMAMNEVYRYLHDGDSILVINRQPTLHKVSMVARETRMLWEEKTIQMHYANCGSISYSKHWQSILVPTSGKPMRDLIQDHTAVGL</sequence>
<feature type="compositionally biased region" description="Basic and acidic residues" evidence="16">
    <location>
        <begin position="1"/>
        <end position="13"/>
    </location>
</feature>
<dbReference type="InterPro" id="IPR000722">
    <property type="entry name" value="RNA_pol_asu"/>
</dbReference>
<comment type="caution">
    <text evidence="19">The sequence shown here is derived from an EMBL/GenBank/DDBJ whole genome shotgun (WGS) entry which is preliminary data.</text>
</comment>
<dbReference type="FunFam" id="3.30.40.10:FF:000143">
    <property type="entry name" value="Regulator of gluconeogenesis Rmd5"/>
    <property type="match status" value="1"/>
</dbReference>
<keyword evidence="9" id="KW-0862">Zinc</keyword>
<dbReference type="InterPro" id="IPR044063">
    <property type="entry name" value="ZF_RING_GID"/>
</dbReference>
<name>A0AAV5AHK3_9AGAM</name>
<dbReference type="Gene3D" id="3.30.40.10">
    <property type="entry name" value="Zinc/RING finger domain, C3HC4 (zinc finger)"/>
    <property type="match status" value="1"/>
</dbReference>
<dbReference type="Proteomes" id="UP001050691">
    <property type="component" value="Unassembled WGS sequence"/>
</dbReference>
<dbReference type="PROSITE" id="PS51867">
    <property type="entry name" value="ZF_RING_GID"/>
    <property type="match status" value="1"/>
</dbReference>
<dbReference type="GO" id="GO:0005634">
    <property type="term" value="C:nucleus"/>
    <property type="evidence" value="ECO:0007669"/>
    <property type="project" value="TreeGrafter"/>
</dbReference>
<evidence type="ECO:0000256" key="9">
    <source>
        <dbReference type="ARBA" id="ARBA00022833"/>
    </source>
</evidence>
<dbReference type="PROSITE" id="PS50897">
    <property type="entry name" value="CTLH"/>
    <property type="match status" value="1"/>
</dbReference>
<dbReference type="InterPro" id="IPR013083">
    <property type="entry name" value="Znf_RING/FYVE/PHD"/>
</dbReference>
<feature type="domain" description="RING-Gid-type" evidence="18">
    <location>
        <begin position="290"/>
        <end position="332"/>
    </location>
</feature>
<evidence type="ECO:0000256" key="12">
    <source>
        <dbReference type="ARBA" id="ARBA00061136"/>
    </source>
</evidence>
<keyword evidence="8 15" id="KW-0863">Zinc-finger</keyword>
<dbReference type="CDD" id="cd16652">
    <property type="entry name" value="dRING_Rmd5p-like"/>
    <property type="match status" value="1"/>
</dbReference>
<dbReference type="EMBL" id="BPWL01000007">
    <property type="protein sequence ID" value="GJJ12159.1"/>
    <property type="molecule type" value="Genomic_DNA"/>
</dbReference>
<dbReference type="Pfam" id="PF13445">
    <property type="entry name" value="zf-RING_UBOX"/>
    <property type="match status" value="1"/>
</dbReference>
<keyword evidence="3" id="KW-0240">DNA-directed RNA polymerase</keyword>
<keyword evidence="7" id="KW-0479">Metal-binding</keyword>
<dbReference type="SMART" id="SM00668">
    <property type="entry name" value="CTLH"/>
    <property type="match status" value="1"/>
</dbReference>
<keyword evidence="20" id="KW-1185">Reference proteome</keyword>
<dbReference type="InterPro" id="IPR006595">
    <property type="entry name" value="CTLH_C"/>
</dbReference>
<dbReference type="GO" id="GO:0034657">
    <property type="term" value="C:GID complex"/>
    <property type="evidence" value="ECO:0007669"/>
    <property type="project" value="TreeGrafter"/>
</dbReference>
<keyword evidence="5" id="KW-0808">Transferase</keyword>
<dbReference type="SUPFAM" id="SSF64484">
    <property type="entry name" value="beta and beta-prime subunits of DNA dependent RNA-polymerase"/>
    <property type="match status" value="1"/>
</dbReference>
<evidence type="ECO:0000256" key="4">
    <source>
        <dbReference type="ARBA" id="ARBA00022490"/>
    </source>
</evidence>
<evidence type="ECO:0000313" key="20">
    <source>
        <dbReference type="Proteomes" id="UP001050691"/>
    </source>
</evidence>
<dbReference type="GO" id="GO:0061630">
    <property type="term" value="F:ubiquitin protein ligase activity"/>
    <property type="evidence" value="ECO:0007669"/>
    <property type="project" value="InterPro"/>
</dbReference>
<dbReference type="SUPFAM" id="SSF57850">
    <property type="entry name" value="RING/U-box"/>
    <property type="match status" value="1"/>
</dbReference>
<gene>
    <name evidence="19" type="ORF">Clacol_006400</name>
</gene>
<dbReference type="InterPro" id="IPR037683">
    <property type="entry name" value="Rmd5_dRing"/>
</dbReference>
<evidence type="ECO:0000256" key="14">
    <source>
        <dbReference type="ARBA" id="ARBA00080744"/>
    </source>
</evidence>
<evidence type="ECO:0000256" key="15">
    <source>
        <dbReference type="PROSITE-ProRule" id="PRU01215"/>
    </source>
</evidence>
<dbReference type="InterPro" id="IPR006592">
    <property type="entry name" value="RNA_pol_N"/>
</dbReference>
<dbReference type="GO" id="GO:0043161">
    <property type="term" value="P:proteasome-mediated ubiquitin-dependent protein catabolic process"/>
    <property type="evidence" value="ECO:0007669"/>
    <property type="project" value="InterPro"/>
</dbReference>
<dbReference type="EC" id="2.7.7.6" evidence="2"/>
<feature type="compositionally biased region" description="Polar residues" evidence="16">
    <location>
        <begin position="21"/>
        <end position="32"/>
    </location>
</feature>
<proteinExistence type="inferred from homology"/>
<dbReference type="Pfam" id="PF00623">
    <property type="entry name" value="RNA_pol_Rpb1_2"/>
    <property type="match status" value="1"/>
</dbReference>
<evidence type="ECO:0000256" key="5">
    <source>
        <dbReference type="ARBA" id="ARBA00022679"/>
    </source>
</evidence>
<evidence type="ECO:0000256" key="13">
    <source>
        <dbReference type="ARBA" id="ARBA00075398"/>
    </source>
</evidence>
<dbReference type="GO" id="GO:0006351">
    <property type="term" value="P:DNA-templated transcription"/>
    <property type="evidence" value="ECO:0007669"/>
    <property type="project" value="InterPro"/>
</dbReference>
<dbReference type="Pfam" id="PF10607">
    <property type="entry name" value="CTLH"/>
    <property type="match status" value="1"/>
</dbReference>
<keyword evidence="10" id="KW-0804">Transcription</keyword>
<evidence type="ECO:0000313" key="19">
    <source>
        <dbReference type="EMBL" id="GJJ12159.1"/>
    </source>
</evidence>
<comment type="similarity">
    <text evidence="12">Belongs to the RMD5/GID2 family.</text>
</comment>
<dbReference type="InterPro" id="IPR045098">
    <property type="entry name" value="Fyv10_fam"/>
</dbReference>
<reference evidence="19" key="1">
    <citation type="submission" date="2021-10" db="EMBL/GenBank/DDBJ databases">
        <title>De novo Genome Assembly of Clathrus columnatus (Basidiomycota, Fungi) Using Illumina and Nanopore Sequence Data.</title>
        <authorList>
            <person name="Ogiso-Tanaka E."/>
            <person name="Itagaki H."/>
            <person name="Hosoya T."/>
            <person name="Hosaka K."/>
        </authorList>
    </citation>
    <scope>NUCLEOTIDE SEQUENCE</scope>
    <source>
        <strain evidence="19">MO-923</strain>
    </source>
</reference>
<evidence type="ECO:0000256" key="3">
    <source>
        <dbReference type="ARBA" id="ARBA00022478"/>
    </source>
</evidence>
<evidence type="ECO:0000256" key="11">
    <source>
        <dbReference type="ARBA" id="ARBA00048552"/>
    </source>
</evidence>
<evidence type="ECO:0000256" key="6">
    <source>
        <dbReference type="ARBA" id="ARBA00022695"/>
    </source>
</evidence>
<evidence type="ECO:0000256" key="2">
    <source>
        <dbReference type="ARBA" id="ARBA00012418"/>
    </source>
</evidence>
<feature type="zinc finger region" description="RING-Gid-type" evidence="15">
    <location>
        <begin position="290"/>
        <end position="332"/>
    </location>
</feature>
<comment type="subcellular location">
    <subcellularLocation>
        <location evidence="1">Cytoplasm</location>
    </subcellularLocation>
</comment>
<dbReference type="GO" id="GO:0008270">
    <property type="term" value="F:zinc ion binding"/>
    <property type="evidence" value="ECO:0007669"/>
    <property type="project" value="UniProtKB-KW"/>
</dbReference>
<dbReference type="GO" id="GO:0003899">
    <property type="term" value="F:DNA-directed RNA polymerase activity"/>
    <property type="evidence" value="ECO:0007669"/>
    <property type="project" value="UniProtKB-EC"/>
</dbReference>
<dbReference type="PANTHER" id="PTHR12170">
    <property type="entry name" value="MACROPHAGE ERYTHROBLAST ATTACHER-RELATED"/>
    <property type="match status" value="1"/>
</dbReference>
<keyword evidence="6" id="KW-0548">Nucleotidyltransferase</keyword>
<accession>A0AAV5AHK3</accession>
<evidence type="ECO:0000259" key="18">
    <source>
        <dbReference type="PROSITE" id="PS51867"/>
    </source>
</evidence>
<feature type="domain" description="CTLH" evidence="17">
    <location>
        <begin position="105"/>
        <end position="162"/>
    </location>
</feature>
<dbReference type="AlphaFoldDB" id="A0AAV5AHK3"/>
<evidence type="ECO:0000256" key="7">
    <source>
        <dbReference type="ARBA" id="ARBA00022723"/>
    </source>
</evidence>
<keyword evidence="4" id="KW-0963">Cytoplasm</keyword>
<comment type="catalytic activity">
    <reaction evidence="11">
        <text>RNA(n) + a ribonucleoside 5'-triphosphate = RNA(n+1) + diphosphate</text>
        <dbReference type="Rhea" id="RHEA:21248"/>
        <dbReference type="Rhea" id="RHEA-COMP:14527"/>
        <dbReference type="Rhea" id="RHEA-COMP:17342"/>
        <dbReference type="ChEBI" id="CHEBI:33019"/>
        <dbReference type="ChEBI" id="CHEBI:61557"/>
        <dbReference type="ChEBI" id="CHEBI:140395"/>
        <dbReference type="EC" id="2.7.7.6"/>
    </reaction>
</comment>
<dbReference type="PANTHER" id="PTHR12170:SF3">
    <property type="entry name" value="GH10162P"/>
    <property type="match status" value="1"/>
</dbReference>
<dbReference type="GO" id="GO:0003677">
    <property type="term" value="F:DNA binding"/>
    <property type="evidence" value="ECO:0007669"/>
    <property type="project" value="InterPro"/>
</dbReference>
<evidence type="ECO:0000256" key="8">
    <source>
        <dbReference type="ARBA" id="ARBA00022771"/>
    </source>
</evidence>
<evidence type="ECO:0000259" key="17">
    <source>
        <dbReference type="PROSITE" id="PS50897"/>
    </source>
</evidence>
<dbReference type="InterPro" id="IPR024964">
    <property type="entry name" value="CTLH/CRA"/>
</dbReference>